<gene>
    <name evidence="1" type="ORF">D0862_11637</name>
</gene>
<evidence type="ECO:0008006" key="3">
    <source>
        <dbReference type="Google" id="ProtNLM"/>
    </source>
</evidence>
<dbReference type="PANTHER" id="PTHR32387">
    <property type="entry name" value="WU:FJ29H11"/>
    <property type="match status" value="1"/>
</dbReference>
<dbReference type="PANTHER" id="PTHR32387:SF0">
    <property type="entry name" value="PROTEIN NO VEIN"/>
    <property type="match status" value="1"/>
</dbReference>
<name>A0A3M7F4B1_HORWE</name>
<dbReference type="SUPFAM" id="SSF55874">
    <property type="entry name" value="ATPase domain of HSP90 chaperone/DNA topoisomerase II/histidine kinase"/>
    <property type="match status" value="1"/>
</dbReference>
<dbReference type="NCBIfam" id="NF047352">
    <property type="entry name" value="P_loop_sacsin"/>
    <property type="match status" value="1"/>
</dbReference>
<sequence>MDDVNEAKKLIEEIRRARRVDESEEEDANAADLLSEELYSKPSHFILELIQNSDDNKYASGVIPKLQIVYREDGFLFIGSNEVGFTAANVQAICRIACSTKKVEGSQKGYIGEKGIGFKAVFKVADMVWIKSVALSFAFDKTKPLGMIAPQWSEFPAGSSMNERTMFCFRIPEQEHREVVAAHLLELKPELLIFLRQLKKVEITLQDKAGEVEQSFSLAREDDQVSSVRRTTLRHIATHPNAVSSEEQFLVFRDTKTGMPREKKREKVTESDVLMAFPVSGSMQPVLSDRMTFNYLPIRSYGLPFVLQGDFILSASREDILQQNKWNDAIVDATIALFAKCIDSFNAENLLKYMWPRYARSQGNAHGTIFQGFFNRLCTHLRSEKVLLSQNGSLEPPSSLVIVPPRYMDGPKPLVAAPGSLRAYISPSYQTNDLSDLQILQLGPKDFFDTVGRYAEFAKQSEAWHIKLTKALLRDGTKFANEMPLIPMNNGKWITPKQGRIYFPELAEGMSIPSGIEVAMISTDVKDPDRRKLFAELGASKLSVAEVFELILKRHRDASHYNKTWSCEQAVEHALFLHQASSRPRSYDLGRLQIFGTDEELHLGEDLYMDDPQSPPTMSSLFGASNDLLVFIHPKYFQEPACGTTSSWREWLKNEVGLYTRPIMICPGHDVSLEFQWLIKNKASSVWLQLLKDNLPFYALSGHSHKTKTFLSNAPVTCRDGQVRKLRDVYLPLGELTNQPYASAAVPLLDVKHPEDAEWQALKAIGLRNRPDIAFYLAILKSMPSLSPSPSLDEVKSVYRKIQQNSFEDSALIRSTFENIALIFIASSTLNRWVSLSKCRWTANPALGLHCLSTRYQDFRDLFQLILKVKDADAVDIVNELDSVKDAHDPVAKAERLLTALATLSSLSSAEHNAVQSIKEKAMKIFPIMDMGSPVRLCSALDEEWYIADRQRLHEAFKGKIGLLHFETATRATVSALVELLNLENRCLGNLVQEETKAGGTVVYESELTDMVRSKAAYLAQLANVGMQNTVREQLTALEIYSCPSLSLHWSIPRSSGNVLGQPEQGFVITQKSAEHIRVTISAHAVSGKSMPWSRLADELLDACDINADDKKRRIMRSMLAGDADIIKDELWRASLICDMSLLVEGSSEFLGEGPNDHTVVSSGASVEREMSNTEPLTGSIASTNGGTFAGLAGSPSTGHSITYKRSSNNLSDRAKKTKHVDIAAIAKAGAAFSPSTLGAVTGGVSQQSNPKNDRDTNEKLQRLPCSGHATLSSVVFSPSSGESTEYQQQIGFGGEVYIYELLKKQFGITWECWTGHLREQYDLPPFTEFEGGFADFTIHDPAICKKMTEWLTATGSAEMKRWGGQELAYHFEVKATVGRCEQPFSMSNAQFRLAKRYHESDSDLYVILRVYRLGGETGVLAYVDPYGMMLTGKLSFEARDGYEVYAI</sequence>
<comment type="caution">
    <text evidence="1">The sequence shown here is derived from an EMBL/GenBank/DDBJ whole genome shotgun (WGS) entry which is preliminary data.</text>
</comment>
<proteinExistence type="predicted"/>
<dbReference type="VEuPathDB" id="FungiDB:BTJ68_04309"/>
<evidence type="ECO:0000313" key="2">
    <source>
        <dbReference type="Proteomes" id="UP000281468"/>
    </source>
</evidence>
<dbReference type="Gene3D" id="3.30.565.10">
    <property type="entry name" value="Histidine kinase-like ATPase, C-terminal domain"/>
    <property type="match status" value="1"/>
</dbReference>
<dbReference type="Proteomes" id="UP000281468">
    <property type="component" value="Unassembled WGS sequence"/>
</dbReference>
<accession>A0A3M7F4B1</accession>
<reference evidence="1 2" key="1">
    <citation type="journal article" date="2018" name="BMC Genomics">
        <title>Genomic evidence for intraspecific hybridization in a clonal and extremely halotolerant yeast.</title>
        <authorList>
            <person name="Gostincar C."/>
            <person name="Stajich J.E."/>
            <person name="Zupancic J."/>
            <person name="Zalar P."/>
            <person name="Gunde-Cimerman N."/>
        </authorList>
    </citation>
    <scope>NUCLEOTIDE SEQUENCE [LARGE SCALE GENOMIC DNA]</scope>
    <source>
        <strain evidence="1 2">EXF-171</strain>
    </source>
</reference>
<dbReference type="InterPro" id="IPR036890">
    <property type="entry name" value="HATPase_C_sf"/>
</dbReference>
<organism evidence="1 2">
    <name type="scientific">Hortaea werneckii</name>
    <name type="common">Black yeast</name>
    <name type="synonym">Cladosporium werneckii</name>
    <dbReference type="NCBI Taxonomy" id="91943"/>
    <lineage>
        <taxon>Eukaryota</taxon>
        <taxon>Fungi</taxon>
        <taxon>Dikarya</taxon>
        <taxon>Ascomycota</taxon>
        <taxon>Pezizomycotina</taxon>
        <taxon>Dothideomycetes</taxon>
        <taxon>Dothideomycetidae</taxon>
        <taxon>Mycosphaerellales</taxon>
        <taxon>Teratosphaeriaceae</taxon>
        <taxon>Hortaea</taxon>
    </lineage>
</organism>
<dbReference type="InterPro" id="IPR052957">
    <property type="entry name" value="Auxin_embryo_med"/>
</dbReference>
<evidence type="ECO:0000313" key="1">
    <source>
        <dbReference type="EMBL" id="RMY83660.1"/>
    </source>
</evidence>
<protein>
    <recommendedName>
        <fullName evidence="3">Protein NO VEIN C-terminal domain-containing protein</fullName>
    </recommendedName>
</protein>
<dbReference type="EMBL" id="QWIQ01000516">
    <property type="protein sequence ID" value="RMY83660.1"/>
    <property type="molecule type" value="Genomic_DNA"/>
</dbReference>